<comment type="subcellular location">
    <subcellularLocation>
        <location evidence="1">Cell membrane</location>
        <topology evidence="1">Peripheral membrane protein</topology>
    </subcellularLocation>
</comment>
<evidence type="ECO:0000256" key="3">
    <source>
        <dbReference type="ARBA" id="ARBA00022475"/>
    </source>
</evidence>
<dbReference type="EMBL" id="CP118848">
    <property type="protein sequence ID" value="WHI60999.1"/>
    <property type="molecule type" value="Genomic_DNA"/>
</dbReference>
<dbReference type="Proteomes" id="UP001223261">
    <property type="component" value="Chromosome"/>
</dbReference>
<keyword evidence="6" id="KW-0472">Membrane</keyword>
<dbReference type="GO" id="GO:0047355">
    <property type="term" value="F:CDP-glycerol glycerophosphotransferase activity"/>
    <property type="evidence" value="ECO:0007669"/>
    <property type="project" value="InterPro"/>
</dbReference>
<reference evidence="7" key="1">
    <citation type="journal article" date="2023" name="Antibiotics">
        <title>Prevalence and Molecular Characterization of Methicillin-Resistant Staphylococci (MRS) and Mammaliicocci (MRM) in Dromedary Camels from Algeria: First Detection of SCCmec-mecC Hybrid in Methicillin-Resistant Mammaliicoccus lentus.</title>
        <authorList>
            <person name="Belhout C."/>
            <person name="Boyen F."/>
            <person name="Vereecke N."/>
            <person name="Theuns S."/>
            <person name="Taibi N."/>
            <person name="Stegger M."/>
            <person name="de la Fe-Rodriguez P.Y."/>
            <person name="Bouayad L."/>
            <person name="Elgroud R."/>
            <person name="Butaye P."/>
        </authorList>
    </citation>
    <scope>NUCLEOTIDE SEQUENCE</scope>
    <source>
        <strain evidence="7">7048</strain>
    </source>
</reference>
<evidence type="ECO:0000256" key="5">
    <source>
        <dbReference type="ARBA" id="ARBA00022944"/>
    </source>
</evidence>
<dbReference type="InterPro" id="IPR043148">
    <property type="entry name" value="TagF_C"/>
</dbReference>
<comment type="similarity">
    <text evidence="2">Belongs to the CDP-glycerol glycerophosphotransferase family.</text>
</comment>
<dbReference type="Pfam" id="PF04464">
    <property type="entry name" value="Glyphos_transf"/>
    <property type="match status" value="1"/>
</dbReference>
<keyword evidence="5" id="KW-0777">Teichoic acid biosynthesis</keyword>
<evidence type="ECO:0000256" key="4">
    <source>
        <dbReference type="ARBA" id="ARBA00022679"/>
    </source>
</evidence>
<proteinExistence type="inferred from homology"/>
<name>A0AAX3W734_MAMLE</name>
<dbReference type="Gene3D" id="3.40.50.12580">
    <property type="match status" value="1"/>
</dbReference>
<keyword evidence="4" id="KW-0808">Transferase</keyword>
<dbReference type="PANTHER" id="PTHR37316">
    <property type="entry name" value="TEICHOIC ACID GLYCEROL-PHOSPHATE PRIMASE"/>
    <property type="match status" value="1"/>
</dbReference>
<evidence type="ECO:0000256" key="6">
    <source>
        <dbReference type="ARBA" id="ARBA00023136"/>
    </source>
</evidence>
<dbReference type="AlphaFoldDB" id="A0AAX3W734"/>
<accession>A0AAX3W734</accession>
<dbReference type="InterPro" id="IPR051612">
    <property type="entry name" value="Teichoic_Acid_Biosynth"/>
</dbReference>
<dbReference type="GO" id="GO:0005886">
    <property type="term" value="C:plasma membrane"/>
    <property type="evidence" value="ECO:0007669"/>
    <property type="project" value="UniProtKB-SubCell"/>
</dbReference>
<dbReference type="SUPFAM" id="SSF53756">
    <property type="entry name" value="UDP-Glycosyltransferase/glycogen phosphorylase"/>
    <property type="match status" value="1"/>
</dbReference>
<sequence length="493" mass="58816">MDKKLFLMTEESFRETIIFYNKNEINQDVKIKLNTYLDKVLNPLFPYKYDFILNNKEQFIQLINKMEYQTSKKSIFKYLEIKFMSHGKLYISYLFSRIRKIMSSMRSNYYSSVIIPQKLENIIIYESFRGKTFSDSPKKLYQYLSNQLKEYEHIVVVDNESLKNELDNSKIKTVKKNTKEYFKLYNKAKVWVSNIRLSPQIEKKSNQIYIQTWHGTPLKKLANDQTVISIPDVNLEEYLYGFTKETERWDYLISPSEIATTRFKSAFKLKDNQILTLGYPRNDDLINFNHKNHINELKKKHNIPSDKKIILYAPTWRDNDREEIGRYNFNLKLDLEDFKSKLADEYILIIRAHYLVSKNLELDNYSNIYDLSSANDINELFLMSDILITDYSSVYFDYANLKRPILFFAYDKEEYASDIRGFYTPYEEGLPGPIFTESEALIKFIENKYYETLPLDDKYINFNKKYNYLDDGKATNRVGNEIIASLQTKKELH</sequence>
<protein>
    <submittedName>
        <fullName evidence="7">CDP-glycerol glycerophosphotransferase family protein</fullName>
    </submittedName>
</protein>
<organism evidence="7 8">
    <name type="scientific">Mammaliicoccus lentus</name>
    <name type="common">Staphylococcus lentus</name>
    <dbReference type="NCBI Taxonomy" id="42858"/>
    <lineage>
        <taxon>Bacteria</taxon>
        <taxon>Bacillati</taxon>
        <taxon>Bacillota</taxon>
        <taxon>Bacilli</taxon>
        <taxon>Bacillales</taxon>
        <taxon>Staphylococcaceae</taxon>
        <taxon>Mammaliicoccus</taxon>
    </lineage>
</organism>
<dbReference type="GO" id="GO:0019350">
    <property type="term" value="P:teichoic acid biosynthetic process"/>
    <property type="evidence" value="ECO:0007669"/>
    <property type="project" value="UniProtKB-KW"/>
</dbReference>
<keyword evidence="3" id="KW-1003">Cell membrane</keyword>
<dbReference type="Gene3D" id="3.40.50.11820">
    <property type="match status" value="1"/>
</dbReference>
<dbReference type="RefSeq" id="WP_282862804.1">
    <property type="nucleotide sequence ID" value="NZ_CP118848.1"/>
</dbReference>
<evidence type="ECO:0000256" key="2">
    <source>
        <dbReference type="ARBA" id="ARBA00010488"/>
    </source>
</evidence>
<dbReference type="PANTHER" id="PTHR37316:SF3">
    <property type="entry name" value="TEICHOIC ACID GLYCEROL-PHOSPHATE TRANSFERASE"/>
    <property type="match status" value="1"/>
</dbReference>
<evidence type="ECO:0000256" key="1">
    <source>
        <dbReference type="ARBA" id="ARBA00004202"/>
    </source>
</evidence>
<evidence type="ECO:0000313" key="8">
    <source>
        <dbReference type="Proteomes" id="UP001223261"/>
    </source>
</evidence>
<evidence type="ECO:0000313" key="7">
    <source>
        <dbReference type="EMBL" id="WHI60999.1"/>
    </source>
</evidence>
<dbReference type="InterPro" id="IPR007554">
    <property type="entry name" value="Glycerophosphate_synth"/>
</dbReference>
<dbReference type="InterPro" id="IPR043149">
    <property type="entry name" value="TagF_N"/>
</dbReference>
<gene>
    <name evidence="7" type="ORF">PYH69_05045</name>
</gene>